<proteinExistence type="predicted"/>
<dbReference type="InterPro" id="IPR016181">
    <property type="entry name" value="Acyl_CoA_acyltransferase"/>
</dbReference>
<dbReference type="Gene3D" id="3.40.630.30">
    <property type="match status" value="1"/>
</dbReference>
<feature type="domain" description="N-acetyltransferase" evidence="1">
    <location>
        <begin position="1"/>
        <end position="148"/>
    </location>
</feature>
<dbReference type="GO" id="GO:0016747">
    <property type="term" value="F:acyltransferase activity, transferring groups other than amino-acyl groups"/>
    <property type="evidence" value="ECO:0007669"/>
    <property type="project" value="InterPro"/>
</dbReference>
<dbReference type="CDD" id="cd04301">
    <property type="entry name" value="NAT_SF"/>
    <property type="match status" value="1"/>
</dbReference>
<accession>A0A4R5K9M7</accession>
<name>A0A4R5K9M7_9MICC</name>
<sequence>MAGVHVDTWRETYRGLMNDAVLDDPGLLDWRERFQASALSDPRYEQNNVAVALHESALIGIAMSGPSLEDPDEPQELHVLYAYAAFHGSGVGTALLNAVIDPTAPAALWVVDPNPRAQAFYRKNGFVPDGVVKVEHGVRDVRMVRRTQAANTR</sequence>
<evidence type="ECO:0000313" key="2">
    <source>
        <dbReference type="EMBL" id="TDF91686.1"/>
    </source>
</evidence>
<dbReference type="AlphaFoldDB" id="A0A4R5K9M7"/>
<organism evidence="2 3">
    <name type="scientific">Arthrobacter terricola</name>
    <dbReference type="NCBI Taxonomy" id="2547396"/>
    <lineage>
        <taxon>Bacteria</taxon>
        <taxon>Bacillati</taxon>
        <taxon>Actinomycetota</taxon>
        <taxon>Actinomycetes</taxon>
        <taxon>Micrococcales</taxon>
        <taxon>Micrococcaceae</taxon>
        <taxon>Arthrobacter</taxon>
    </lineage>
</organism>
<dbReference type="PROSITE" id="PS51186">
    <property type="entry name" value="GNAT"/>
    <property type="match status" value="1"/>
</dbReference>
<dbReference type="Proteomes" id="UP000295511">
    <property type="component" value="Unassembled WGS sequence"/>
</dbReference>
<dbReference type="EMBL" id="SMRU01000028">
    <property type="protein sequence ID" value="TDF91686.1"/>
    <property type="molecule type" value="Genomic_DNA"/>
</dbReference>
<evidence type="ECO:0000313" key="3">
    <source>
        <dbReference type="Proteomes" id="UP000295511"/>
    </source>
</evidence>
<dbReference type="InterPro" id="IPR000182">
    <property type="entry name" value="GNAT_dom"/>
</dbReference>
<protein>
    <submittedName>
        <fullName evidence="2">GNAT family N-acetyltransferase</fullName>
    </submittedName>
</protein>
<comment type="caution">
    <text evidence="2">The sequence shown here is derived from an EMBL/GenBank/DDBJ whole genome shotgun (WGS) entry which is preliminary data.</text>
</comment>
<dbReference type="Pfam" id="PF13673">
    <property type="entry name" value="Acetyltransf_10"/>
    <property type="match status" value="1"/>
</dbReference>
<gene>
    <name evidence="2" type="ORF">E1809_20170</name>
</gene>
<dbReference type="SUPFAM" id="SSF55729">
    <property type="entry name" value="Acyl-CoA N-acyltransferases (Nat)"/>
    <property type="match status" value="1"/>
</dbReference>
<keyword evidence="3" id="KW-1185">Reference proteome</keyword>
<dbReference type="OrthoDB" id="5243635at2"/>
<keyword evidence="2" id="KW-0808">Transferase</keyword>
<evidence type="ECO:0000259" key="1">
    <source>
        <dbReference type="PROSITE" id="PS51186"/>
    </source>
</evidence>
<reference evidence="2 3" key="1">
    <citation type="submission" date="2019-03" db="EMBL/GenBank/DDBJ databases">
        <title>Whole genome sequence of Arthrobacter sp JH1-1.</title>
        <authorList>
            <person name="Trinh H.N."/>
        </authorList>
    </citation>
    <scope>NUCLEOTIDE SEQUENCE [LARGE SCALE GENOMIC DNA]</scope>
    <source>
        <strain evidence="2 3">JH1-1</strain>
    </source>
</reference>